<dbReference type="GO" id="GO:0012505">
    <property type="term" value="C:endomembrane system"/>
    <property type="evidence" value="ECO:0007669"/>
    <property type="project" value="UniProtKB-SubCell"/>
</dbReference>
<feature type="transmembrane region" description="Helical" evidence="16">
    <location>
        <begin position="294"/>
        <end position="317"/>
    </location>
</feature>
<dbReference type="Proteomes" id="UP000000644">
    <property type="component" value="Plasmid pPNAP02"/>
</dbReference>
<dbReference type="InterPro" id="IPR036163">
    <property type="entry name" value="HMA_dom_sf"/>
</dbReference>
<dbReference type="EMBL" id="CP000531">
    <property type="protein sequence ID" value="ABM39764.1"/>
    <property type="molecule type" value="Genomic_DNA"/>
</dbReference>
<dbReference type="FunFam" id="3.40.50.1000:FF:000144">
    <property type="entry name" value="copper-transporting ATPase 1 isoform X2"/>
    <property type="match status" value="1"/>
</dbReference>
<dbReference type="RefSeq" id="WP_011798201.1">
    <property type="nucleotide sequence ID" value="NC_008758.1"/>
</dbReference>
<dbReference type="EC" id="7.2.2.8" evidence="3"/>
<keyword evidence="16" id="KW-1003">Cell membrane</keyword>
<dbReference type="CDD" id="cd02094">
    <property type="entry name" value="P-type_ATPase_Cu-like"/>
    <property type="match status" value="1"/>
</dbReference>
<feature type="transmembrane region" description="Helical" evidence="16">
    <location>
        <begin position="231"/>
        <end position="253"/>
    </location>
</feature>
<name>A1VVT6_POLNA</name>
<evidence type="ECO:0000256" key="1">
    <source>
        <dbReference type="ARBA" id="ARBA00004127"/>
    </source>
</evidence>
<feature type="region of interest" description="Disordered" evidence="17">
    <location>
        <begin position="182"/>
        <end position="212"/>
    </location>
</feature>
<dbReference type="FunFam" id="2.70.150.10:FF:000002">
    <property type="entry name" value="Copper-transporting ATPase 1, putative"/>
    <property type="match status" value="1"/>
</dbReference>
<keyword evidence="9 16" id="KW-0067">ATP-binding</keyword>
<dbReference type="GO" id="GO:0055070">
    <property type="term" value="P:copper ion homeostasis"/>
    <property type="evidence" value="ECO:0007669"/>
    <property type="project" value="TreeGrafter"/>
</dbReference>
<organism evidence="19 20">
    <name type="scientific">Polaromonas naphthalenivorans (strain CJ2)</name>
    <dbReference type="NCBI Taxonomy" id="365044"/>
    <lineage>
        <taxon>Bacteria</taxon>
        <taxon>Pseudomonadati</taxon>
        <taxon>Pseudomonadota</taxon>
        <taxon>Betaproteobacteria</taxon>
        <taxon>Burkholderiales</taxon>
        <taxon>Comamonadaceae</taxon>
        <taxon>Polaromonas</taxon>
    </lineage>
</organism>
<feature type="region of interest" description="Disordered" evidence="17">
    <location>
        <begin position="108"/>
        <end position="158"/>
    </location>
</feature>
<dbReference type="eggNOG" id="COG2217">
    <property type="taxonomic scope" value="Bacteria"/>
</dbReference>
<dbReference type="PRINTS" id="PR00119">
    <property type="entry name" value="CATATPASE"/>
</dbReference>
<evidence type="ECO:0000256" key="8">
    <source>
        <dbReference type="ARBA" id="ARBA00022796"/>
    </source>
</evidence>
<keyword evidence="12" id="KW-0186">Copper</keyword>
<comment type="similarity">
    <text evidence="2 16">Belongs to the cation transport ATPase (P-type) (TC 3.A.3) family. Type IB subfamily.</text>
</comment>
<evidence type="ECO:0000256" key="9">
    <source>
        <dbReference type="ARBA" id="ARBA00022840"/>
    </source>
</evidence>
<feature type="transmembrane region" description="Helical" evidence="16">
    <location>
        <begin position="502"/>
        <end position="523"/>
    </location>
</feature>
<evidence type="ECO:0000256" key="10">
    <source>
        <dbReference type="ARBA" id="ARBA00022967"/>
    </source>
</evidence>
<evidence type="ECO:0000256" key="4">
    <source>
        <dbReference type="ARBA" id="ARBA00022448"/>
    </source>
</evidence>
<dbReference type="InterPro" id="IPR008250">
    <property type="entry name" value="ATPase_P-typ_transduc_dom_A_sf"/>
</dbReference>
<keyword evidence="19" id="KW-0614">Plasmid</keyword>
<dbReference type="SFLD" id="SFLDS00003">
    <property type="entry name" value="Haloacid_Dehalogenase"/>
    <property type="match status" value="1"/>
</dbReference>
<dbReference type="PANTHER" id="PTHR43520:SF8">
    <property type="entry name" value="P-TYPE CU(+) TRANSPORTER"/>
    <property type="match status" value="1"/>
</dbReference>
<dbReference type="SUPFAM" id="SSF81653">
    <property type="entry name" value="Calcium ATPase, transduction domain A"/>
    <property type="match status" value="1"/>
</dbReference>
<keyword evidence="5 16" id="KW-0812">Transmembrane</keyword>
<dbReference type="InterPro" id="IPR059000">
    <property type="entry name" value="ATPase_P-type_domA"/>
</dbReference>
<dbReference type="GO" id="GO:0005524">
    <property type="term" value="F:ATP binding"/>
    <property type="evidence" value="ECO:0007669"/>
    <property type="project" value="UniProtKB-UniRule"/>
</dbReference>
<evidence type="ECO:0000256" key="15">
    <source>
        <dbReference type="ARBA" id="ARBA00049289"/>
    </source>
</evidence>
<sequence>MKTSVIEVHAMLSVLSVDEVEKRIGEVPGVESVTVNFAAKNATVRYDETRLEVADIKSALRRRAHEPTTPAGPASNTGPAGHDVDPAPLAAALPAVPVAPAAAQAASATPAVQATPGETATPSADAMPAGMAMPDMAPPAADAVSPPKPSTSHDSAAPVPATSLFQKLKSWFSPATAEDKAASPAPVAADHKGHAAHGGTSSPMSSDMAQEMGHGSNMDLPAMVRDMRNRFWICLVFAVPIFIYSPMGNMFPAPTPPFGLPLNQWLFGLASAAVIYPSWPFFVSAWRGLRKGTLGMAALIVLSVGTGYLFSVGATFFFESDQFFEAVSVLLVFILLGHWLEMRARAGASSAIKALMNLAPAKAFVLRKGVEVEVATADVVVGDTVVIRPGNKIPVDGTVESGDSLVDESMLTGESMPVQKGPGAKVAGATINTSGTFRYKATKVGSDTALAQIVKLVQEAQNSKAPAQLLADRAAQWLVVAAIAVGLVTFAVWFWWIGQPLLFAVTLTITVFVIACPDALGLATPMAVMVGTGLGAANGILFKNASALEDATKLNVIVFDKTGTLTVGKPEVVDMVMAEGITEDVLLVAAAAVEQGSAHPLAQAVLRRAAKLQVVTPTGFKSIDGQGAQAQTAAGMVFLGNRLLMDTQKLALGALQADAARLQGEGRTVVHVAQNGKVIGLIAIADAIRPTAKAAVAKLRERGIEVVMLTGDNAGTAKRIAADLGITSVLSDVLPGQKAAKIKELQATGKRVGMVGDGVNDAPALTQANVGFAIGAGTDVAMDSADVVLMKSDPYDIVGAIELSRATLRKMHQNLWWAVGYNVVAFPLAAGVLYPFTLSPEIAALSMSGSSAVVAINALLLKRTKLAGIKSAKPKAAAPVASDAAGATA</sequence>
<evidence type="ECO:0000313" key="19">
    <source>
        <dbReference type="EMBL" id="ABM39764.1"/>
    </source>
</evidence>
<dbReference type="InterPro" id="IPR001757">
    <property type="entry name" value="P_typ_ATPase"/>
</dbReference>
<feature type="transmembrane region" description="Helical" evidence="16">
    <location>
        <begin position="477"/>
        <end position="496"/>
    </location>
</feature>
<reference evidence="20" key="1">
    <citation type="journal article" date="2009" name="Environ. Microbiol.">
        <title>The genome of Polaromonas naphthalenivorans strain CJ2, isolated from coal tar-contaminated sediment, reveals physiological and metabolic versatility and evolution through extensive horizontal gene transfer.</title>
        <authorList>
            <person name="Yagi J.M."/>
            <person name="Sims D."/>
            <person name="Brettin T."/>
            <person name="Bruce D."/>
            <person name="Madsen E.L."/>
        </authorList>
    </citation>
    <scope>NUCLEOTIDE SEQUENCE [LARGE SCALE GENOMIC DNA]</scope>
    <source>
        <strain evidence="20">CJ2</strain>
        <plasmid evidence="20">Plasmid pPNAP02</plasmid>
    </source>
</reference>
<keyword evidence="8" id="KW-0187">Copper transport</keyword>
<dbReference type="HOGENOM" id="CLU_001771_0_3_4"/>
<dbReference type="SUPFAM" id="SSF56784">
    <property type="entry name" value="HAD-like"/>
    <property type="match status" value="1"/>
</dbReference>
<dbReference type="SUPFAM" id="SSF55008">
    <property type="entry name" value="HMA, heavy metal-associated domain"/>
    <property type="match status" value="1"/>
</dbReference>
<evidence type="ECO:0000259" key="18">
    <source>
        <dbReference type="PROSITE" id="PS50846"/>
    </source>
</evidence>
<dbReference type="InterPro" id="IPR036412">
    <property type="entry name" value="HAD-like_sf"/>
</dbReference>
<evidence type="ECO:0000256" key="17">
    <source>
        <dbReference type="SAM" id="MobiDB-lite"/>
    </source>
</evidence>
<dbReference type="PANTHER" id="PTHR43520">
    <property type="entry name" value="ATP7, ISOFORM B"/>
    <property type="match status" value="1"/>
</dbReference>
<evidence type="ECO:0000256" key="6">
    <source>
        <dbReference type="ARBA" id="ARBA00022723"/>
    </source>
</evidence>
<dbReference type="Gene3D" id="2.70.150.10">
    <property type="entry name" value="Calcium-transporting ATPase, cytoplasmic transduction domain A"/>
    <property type="match status" value="1"/>
</dbReference>
<dbReference type="Pfam" id="PF00702">
    <property type="entry name" value="Hydrolase"/>
    <property type="match status" value="1"/>
</dbReference>
<dbReference type="SFLD" id="SFLDG00002">
    <property type="entry name" value="C1.7:_P-type_atpase_like"/>
    <property type="match status" value="1"/>
</dbReference>
<keyword evidence="13" id="KW-0406">Ion transport</keyword>
<dbReference type="InterPro" id="IPR018303">
    <property type="entry name" value="ATPase_P-typ_P_site"/>
</dbReference>
<dbReference type="InterPro" id="IPR023299">
    <property type="entry name" value="ATPase_P-typ_cyto_dom_N"/>
</dbReference>
<keyword evidence="14 16" id="KW-0472">Membrane</keyword>
<dbReference type="Gene3D" id="3.40.1110.10">
    <property type="entry name" value="Calcium-transporting ATPase, cytoplasmic domain N"/>
    <property type="match status" value="1"/>
</dbReference>
<dbReference type="SUPFAM" id="SSF81665">
    <property type="entry name" value="Calcium ATPase, transmembrane domain M"/>
    <property type="match status" value="1"/>
</dbReference>
<dbReference type="CDD" id="cd00371">
    <property type="entry name" value="HMA"/>
    <property type="match status" value="1"/>
</dbReference>
<feature type="region of interest" description="Disordered" evidence="17">
    <location>
        <begin position="60"/>
        <end position="87"/>
    </location>
</feature>
<proteinExistence type="inferred from homology"/>
<dbReference type="AlphaFoldDB" id="A1VVT6"/>
<evidence type="ECO:0000256" key="5">
    <source>
        <dbReference type="ARBA" id="ARBA00022692"/>
    </source>
</evidence>
<dbReference type="GO" id="GO:0043682">
    <property type="term" value="F:P-type divalent copper transporter activity"/>
    <property type="evidence" value="ECO:0007669"/>
    <property type="project" value="TreeGrafter"/>
</dbReference>
<feature type="transmembrane region" description="Helical" evidence="16">
    <location>
        <begin position="815"/>
        <end position="836"/>
    </location>
</feature>
<dbReference type="InterPro" id="IPR006121">
    <property type="entry name" value="HMA_dom"/>
</dbReference>
<dbReference type="Pfam" id="PF00403">
    <property type="entry name" value="HMA"/>
    <property type="match status" value="1"/>
</dbReference>
<feature type="compositionally biased region" description="Low complexity" evidence="17">
    <location>
        <begin position="108"/>
        <end position="145"/>
    </location>
</feature>
<feature type="transmembrane region" description="Helical" evidence="16">
    <location>
        <begin position="265"/>
        <end position="282"/>
    </location>
</feature>
<keyword evidence="6 16" id="KW-0479">Metal-binding</keyword>
<keyword evidence="7 16" id="KW-0547">Nucleotide-binding</keyword>
<keyword evidence="11 16" id="KW-1133">Transmembrane helix</keyword>
<dbReference type="GO" id="GO:0016887">
    <property type="term" value="F:ATP hydrolysis activity"/>
    <property type="evidence" value="ECO:0007669"/>
    <property type="project" value="InterPro"/>
</dbReference>
<dbReference type="SFLD" id="SFLDF00027">
    <property type="entry name" value="p-type_atpase"/>
    <property type="match status" value="1"/>
</dbReference>
<evidence type="ECO:0000256" key="14">
    <source>
        <dbReference type="ARBA" id="ARBA00023136"/>
    </source>
</evidence>
<dbReference type="InterPro" id="IPR027256">
    <property type="entry name" value="P-typ_ATPase_IB"/>
</dbReference>
<keyword evidence="10" id="KW-1278">Translocase</keyword>
<dbReference type="InterPro" id="IPR044492">
    <property type="entry name" value="P_typ_ATPase_HD_dom"/>
</dbReference>
<keyword evidence="20" id="KW-1185">Reference proteome</keyword>
<evidence type="ECO:0000256" key="7">
    <source>
        <dbReference type="ARBA" id="ARBA00022741"/>
    </source>
</evidence>
<evidence type="ECO:0000256" key="16">
    <source>
        <dbReference type="RuleBase" id="RU362081"/>
    </source>
</evidence>
<dbReference type="NCBIfam" id="TIGR01511">
    <property type="entry name" value="ATPase-IB1_Cu"/>
    <property type="match status" value="1"/>
</dbReference>
<evidence type="ECO:0000256" key="11">
    <source>
        <dbReference type="ARBA" id="ARBA00022989"/>
    </source>
</evidence>
<feature type="transmembrane region" description="Helical" evidence="16">
    <location>
        <begin position="842"/>
        <end position="861"/>
    </location>
</feature>
<dbReference type="NCBIfam" id="TIGR01494">
    <property type="entry name" value="ATPase_P-type"/>
    <property type="match status" value="1"/>
</dbReference>
<feature type="transmembrane region" description="Helical" evidence="16">
    <location>
        <begin position="323"/>
        <end position="340"/>
    </location>
</feature>
<dbReference type="NCBIfam" id="TIGR01525">
    <property type="entry name" value="ATPase-IB_hvy"/>
    <property type="match status" value="1"/>
</dbReference>
<dbReference type="Pfam" id="PF00122">
    <property type="entry name" value="E1-E2_ATPase"/>
    <property type="match status" value="1"/>
</dbReference>
<protein>
    <recommendedName>
        <fullName evidence="3">P-type Cu(+) transporter</fullName>
        <ecNumber evidence="3">7.2.2.8</ecNumber>
    </recommendedName>
</protein>
<geneLocation type="plasmid" evidence="19 20">
    <name>pPNAP02</name>
</geneLocation>
<comment type="catalytic activity">
    <reaction evidence="15">
        <text>Cu(+)(in) + ATP + H2O = Cu(+)(out) + ADP + phosphate + H(+)</text>
        <dbReference type="Rhea" id="RHEA:25792"/>
        <dbReference type="ChEBI" id="CHEBI:15377"/>
        <dbReference type="ChEBI" id="CHEBI:15378"/>
        <dbReference type="ChEBI" id="CHEBI:30616"/>
        <dbReference type="ChEBI" id="CHEBI:43474"/>
        <dbReference type="ChEBI" id="CHEBI:49552"/>
        <dbReference type="ChEBI" id="CHEBI:456216"/>
        <dbReference type="EC" id="7.2.2.8"/>
    </reaction>
</comment>
<dbReference type="GO" id="GO:0140581">
    <property type="term" value="F:P-type monovalent copper transporter activity"/>
    <property type="evidence" value="ECO:0007669"/>
    <property type="project" value="UniProtKB-EC"/>
</dbReference>
<dbReference type="Gene3D" id="3.30.70.100">
    <property type="match status" value="1"/>
</dbReference>
<evidence type="ECO:0000256" key="2">
    <source>
        <dbReference type="ARBA" id="ARBA00006024"/>
    </source>
</evidence>
<dbReference type="PROSITE" id="PS50846">
    <property type="entry name" value="HMA_2"/>
    <property type="match status" value="1"/>
</dbReference>
<gene>
    <name evidence="19" type="ordered locus">Pnap_4491</name>
</gene>
<evidence type="ECO:0000313" key="20">
    <source>
        <dbReference type="Proteomes" id="UP000000644"/>
    </source>
</evidence>
<dbReference type="Gene3D" id="3.40.50.1000">
    <property type="entry name" value="HAD superfamily/HAD-like"/>
    <property type="match status" value="1"/>
</dbReference>
<comment type="subcellular location">
    <subcellularLocation>
        <location evidence="16">Cell membrane</location>
    </subcellularLocation>
    <subcellularLocation>
        <location evidence="1">Endomembrane system</location>
        <topology evidence="1">Multi-pass membrane protein</topology>
    </subcellularLocation>
</comment>
<evidence type="ECO:0000256" key="13">
    <source>
        <dbReference type="ARBA" id="ARBA00023065"/>
    </source>
</evidence>
<dbReference type="PROSITE" id="PS00154">
    <property type="entry name" value="ATPASE_E1_E2"/>
    <property type="match status" value="1"/>
</dbReference>
<dbReference type="InterPro" id="IPR023298">
    <property type="entry name" value="ATPase_P-typ_TM_dom_sf"/>
</dbReference>
<dbReference type="InterPro" id="IPR023214">
    <property type="entry name" value="HAD_sf"/>
</dbReference>
<keyword evidence="4" id="KW-0813">Transport</keyword>
<dbReference type="KEGG" id="pna:Pnap_4491"/>
<dbReference type="GO" id="GO:0005886">
    <property type="term" value="C:plasma membrane"/>
    <property type="evidence" value="ECO:0007669"/>
    <property type="project" value="UniProtKB-SubCell"/>
</dbReference>
<dbReference type="GO" id="GO:0005507">
    <property type="term" value="F:copper ion binding"/>
    <property type="evidence" value="ECO:0007669"/>
    <property type="project" value="TreeGrafter"/>
</dbReference>
<evidence type="ECO:0000256" key="12">
    <source>
        <dbReference type="ARBA" id="ARBA00023008"/>
    </source>
</evidence>
<accession>A1VVT6</accession>
<feature type="domain" description="HMA" evidence="18">
    <location>
        <begin position="2"/>
        <end position="68"/>
    </location>
</feature>
<evidence type="ECO:0000256" key="3">
    <source>
        <dbReference type="ARBA" id="ARBA00012517"/>
    </source>
</evidence>